<keyword evidence="1" id="KW-0695">RNA-directed DNA polymerase</keyword>
<reference evidence="2" key="1">
    <citation type="submission" date="2017-02" db="EMBL/GenBank/DDBJ databases">
        <authorList>
            <person name="Tafer H."/>
            <person name="Lopandic K."/>
        </authorList>
    </citation>
    <scope>NUCLEOTIDE SEQUENCE [LARGE SCALE GENOMIC DNA]</scope>
    <source>
        <strain evidence="2">CBS 366.77</strain>
    </source>
</reference>
<dbReference type="AlphaFoldDB" id="A0A3A2Z1E0"/>
<organism evidence="1 2">
    <name type="scientific">Aspergillus sclerotialis</name>
    <dbReference type="NCBI Taxonomy" id="2070753"/>
    <lineage>
        <taxon>Eukaryota</taxon>
        <taxon>Fungi</taxon>
        <taxon>Dikarya</taxon>
        <taxon>Ascomycota</taxon>
        <taxon>Pezizomycotina</taxon>
        <taxon>Eurotiomycetes</taxon>
        <taxon>Eurotiomycetidae</taxon>
        <taxon>Eurotiales</taxon>
        <taxon>Aspergillaceae</taxon>
        <taxon>Aspergillus</taxon>
        <taxon>Aspergillus subgen. Polypaecilum</taxon>
    </lineage>
</organism>
<dbReference type="OrthoDB" id="4226800at2759"/>
<accession>A0A3A2Z1E0</accession>
<proteinExistence type="predicted"/>
<sequence length="87" mass="9426">AIEHRIPGIRALSYADDLGIIAQDNSISGVCRQLERAAAAASDWGLTNGVQFDPEKTEAALFARSTGREFREKARRARVQVGTKAVV</sequence>
<dbReference type="PANTHER" id="PTHR33481">
    <property type="entry name" value="REVERSE TRANSCRIPTASE"/>
    <property type="match status" value="1"/>
</dbReference>
<dbReference type="Proteomes" id="UP000266188">
    <property type="component" value="Unassembled WGS sequence"/>
</dbReference>
<feature type="non-terminal residue" evidence="1">
    <location>
        <position position="1"/>
    </location>
</feature>
<keyword evidence="1" id="KW-0808">Transferase</keyword>
<dbReference type="STRING" id="2070753.A0A3A2Z1E0"/>
<keyword evidence="1" id="KW-0548">Nucleotidyltransferase</keyword>
<dbReference type="GO" id="GO:0003964">
    <property type="term" value="F:RNA-directed DNA polymerase activity"/>
    <property type="evidence" value="ECO:0007669"/>
    <property type="project" value="UniProtKB-KW"/>
</dbReference>
<keyword evidence="2" id="KW-1185">Reference proteome</keyword>
<evidence type="ECO:0000313" key="1">
    <source>
        <dbReference type="EMBL" id="RJE16879.1"/>
    </source>
</evidence>
<dbReference type="PANTHER" id="PTHR33481:SF1">
    <property type="entry name" value="ENDONUCLEASE_EXONUCLEASE_PHOSPHATASE DOMAIN-CONTAINING PROTEIN-RELATED"/>
    <property type="match status" value="1"/>
</dbReference>
<evidence type="ECO:0000313" key="2">
    <source>
        <dbReference type="Proteomes" id="UP000266188"/>
    </source>
</evidence>
<name>A0A3A2Z1E0_9EURO</name>
<dbReference type="EMBL" id="MVGC01002318">
    <property type="protein sequence ID" value="RJE16879.1"/>
    <property type="molecule type" value="Genomic_DNA"/>
</dbReference>
<protein>
    <submittedName>
        <fullName evidence="1">Reverse transcriptase</fullName>
    </submittedName>
</protein>
<gene>
    <name evidence="1" type="ORF">PHISCL_10784</name>
</gene>
<comment type="caution">
    <text evidence="1">The sequence shown here is derived from an EMBL/GenBank/DDBJ whole genome shotgun (WGS) entry which is preliminary data.</text>
</comment>